<dbReference type="RefSeq" id="WP_090229848.1">
    <property type="nucleotide sequence ID" value="NZ_FNNU01000004.1"/>
</dbReference>
<keyword evidence="2" id="KW-0732">Signal</keyword>
<dbReference type="Proteomes" id="UP000243778">
    <property type="component" value="Unassembled WGS sequence"/>
</dbReference>
<feature type="signal peptide" evidence="2">
    <location>
        <begin position="1"/>
        <end position="21"/>
    </location>
</feature>
<protein>
    <submittedName>
        <fullName evidence="3">Amino acid ABC transporter substrate-binding protein, PAAT family</fullName>
    </submittedName>
</protein>
<comment type="similarity">
    <text evidence="1">Belongs to the bacterial solute-binding protein 3 family.</text>
</comment>
<dbReference type="Gene3D" id="3.40.190.10">
    <property type="entry name" value="Periplasmic binding protein-like II"/>
    <property type="match status" value="2"/>
</dbReference>
<reference evidence="4" key="1">
    <citation type="submission" date="2016-10" db="EMBL/GenBank/DDBJ databases">
        <authorList>
            <person name="Varghese N."/>
            <person name="Submissions S."/>
        </authorList>
    </citation>
    <scope>NUCLEOTIDE SEQUENCE [LARGE SCALE GENOMIC DNA]</scope>
    <source>
        <strain evidence="4">NRRL B-59562</strain>
    </source>
</reference>
<accession>A0A1H3BZL7</accession>
<evidence type="ECO:0000256" key="1">
    <source>
        <dbReference type="ARBA" id="ARBA00010333"/>
    </source>
</evidence>
<evidence type="ECO:0000313" key="4">
    <source>
        <dbReference type="Proteomes" id="UP000243778"/>
    </source>
</evidence>
<keyword evidence="4" id="KW-1185">Reference proteome</keyword>
<dbReference type="AlphaFoldDB" id="A0A1H3BZL7"/>
<gene>
    <name evidence="3" type="ORF">SAMN05216287_3028</name>
</gene>
<dbReference type="PANTHER" id="PTHR35936:SF25">
    <property type="entry name" value="ABC TRANSPORTER SUBSTRATE-BINDING PROTEIN"/>
    <property type="match status" value="1"/>
</dbReference>
<dbReference type="OrthoDB" id="5296159at2"/>
<dbReference type="SUPFAM" id="SSF53850">
    <property type="entry name" value="Periplasmic binding protein-like II"/>
    <property type="match status" value="1"/>
</dbReference>
<dbReference type="PANTHER" id="PTHR35936">
    <property type="entry name" value="MEMBRANE-BOUND LYTIC MUREIN TRANSGLYCOSYLASE F"/>
    <property type="match status" value="1"/>
</dbReference>
<organism evidence="3 4">
    <name type="scientific">Pseudomonas kuykendallii</name>
    <dbReference type="NCBI Taxonomy" id="1007099"/>
    <lineage>
        <taxon>Bacteria</taxon>
        <taxon>Pseudomonadati</taxon>
        <taxon>Pseudomonadota</taxon>
        <taxon>Gammaproteobacteria</taxon>
        <taxon>Pseudomonadales</taxon>
        <taxon>Pseudomonadaceae</taxon>
        <taxon>Pseudomonas</taxon>
    </lineage>
</organism>
<evidence type="ECO:0000256" key="2">
    <source>
        <dbReference type="SAM" id="SignalP"/>
    </source>
</evidence>
<evidence type="ECO:0000313" key="3">
    <source>
        <dbReference type="EMBL" id="SDX47225.1"/>
    </source>
</evidence>
<dbReference type="EMBL" id="FNNU01000004">
    <property type="protein sequence ID" value="SDX47225.1"/>
    <property type="molecule type" value="Genomic_DNA"/>
</dbReference>
<sequence length="255" mass="28580">MRQSLTYLLFASLVLFGHAVAAEEILLTNGEWAPYLGQQLPHNGVASRIVSEAFALEGVQVKWEFLPWARALHLAEQGQRAGTAVWLRSPERDTQFYVSTEVVSSGYSLFHRKGETLNWQRVADLRGLRIGGINGYDYGADFQRAEQSGELKVVRLPSEEQGLRMLLANRLDLFPIDPVVAMDLLHSHFSAAERARLTYAPKPLRSDSLHLLLSRKVAGNDALMVRFNRGLASLRASGRVAQYLMETRQSLSMTQ</sequence>
<dbReference type="STRING" id="1007099.SAMN05216287_3028"/>
<proteinExistence type="inferred from homology"/>
<feature type="chain" id="PRO_5017388574" evidence="2">
    <location>
        <begin position="22"/>
        <end position="255"/>
    </location>
</feature>
<name>A0A1H3BZL7_9PSED</name>